<accession>A0A9X2L806</accession>
<sequence>MANRVQLNNIDHAALEVNRGWGAELGDAVMACPVFPSEFRQVQSSYPIVLSRIGEEPFYRPFALFGLQQGENLFLDEEGWDALYVPLYMRMQPFLIGLPQGGTDQMEVHIDLDHPRVTRDGGERVFLEQGGQTPFLSEIAGLLGDVHEAEQQVAPFSDMLEEMGLIEPFTLDVELRSGETGRLAGYSTIAEERLTALSAEELGRLQGRGYLQPLFMMVASMNQLGSLVARKDRAA</sequence>
<reference evidence="1" key="1">
    <citation type="submission" date="2022-07" db="EMBL/GenBank/DDBJ databases">
        <title>Parvularcula maris sp. nov., an algicidal bacterium isolated from seawater.</title>
        <authorList>
            <person name="Li F."/>
        </authorList>
    </citation>
    <scope>NUCLEOTIDE SEQUENCE</scope>
    <source>
        <strain evidence="1">BGMRC 0090</strain>
    </source>
</reference>
<dbReference type="Proteomes" id="UP001142610">
    <property type="component" value="Unassembled WGS sequence"/>
</dbReference>
<dbReference type="InterPro" id="IPR010836">
    <property type="entry name" value="SapC"/>
</dbReference>
<evidence type="ECO:0000313" key="1">
    <source>
        <dbReference type="EMBL" id="MCQ8184722.1"/>
    </source>
</evidence>
<evidence type="ECO:0000313" key="2">
    <source>
        <dbReference type="Proteomes" id="UP001142610"/>
    </source>
</evidence>
<organism evidence="1 2">
    <name type="scientific">Parvularcula maris</name>
    <dbReference type="NCBI Taxonomy" id="2965077"/>
    <lineage>
        <taxon>Bacteria</taxon>
        <taxon>Pseudomonadati</taxon>
        <taxon>Pseudomonadota</taxon>
        <taxon>Alphaproteobacteria</taxon>
        <taxon>Parvularculales</taxon>
        <taxon>Parvularculaceae</taxon>
        <taxon>Parvularcula</taxon>
    </lineage>
</organism>
<gene>
    <name evidence="1" type="ORF">NOG11_04910</name>
</gene>
<dbReference type="EMBL" id="JANIBC010000002">
    <property type="protein sequence ID" value="MCQ8184722.1"/>
    <property type="molecule type" value="Genomic_DNA"/>
</dbReference>
<comment type="caution">
    <text evidence="1">The sequence shown here is derived from an EMBL/GenBank/DDBJ whole genome shotgun (WGS) entry which is preliminary data.</text>
</comment>
<protein>
    <submittedName>
        <fullName evidence="1">SapC family protein</fullName>
    </submittedName>
</protein>
<dbReference type="AlphaFoldDB" id="A0A9X2L806"/>
<proteinExistence type="predicted"/>
<dbReference type="RefSeq" id="WP_256618570.1">
    <property type="nucleotide sequence ID" value="NZ_JANIBC010000002.1"/>
</dbReference>
<keyword evidence="2" id="KW-1185">Reference proteome</keyword>
<name>A0A9X2L806_9PROT</name>
<dbReference type="Pfam" id="PF07277">
    <property type="entry name" value="SapC"/>
    <property type="match status" value="1"/>
</dbReference>